<dbReference type="RefSeq" id="WP_014502434.1">
    <property type="nucleotide sequence ID" value="NC_017267.2"/>
</dbReference>
<dbReference type="AlphaFoldDB" id="G7TI37"/>
<name>G7TI37_XANOB</name>
<gene>
    <name evidence="2" type="ORF">XOC_1374</name>
</gene>
<protein>
    <submittedName>
        <fullName evidence="2">Uncharacterized protein</fullName>
    </submittedName>
</protein>
<dbReference type="EMBL" id="CP003057">
    <property type="protein sequence ID" value="AEQ95557.1"/>
    <property type="molecule type" value="Genomic_DNA"/>
</dbReference>
<organism evidence="2 3">
    <name type="scientific">Xanthomonas oryzae pv. oryzicola (strain BLS256)</name>
    <dbReference type="NCBI Taxonomy" id="383407"/>
    <lineage>
        <taxon>Bacteria</taxon>
        <taxon>Pseudomonadati</taxon>
        <taxon>Pseudomonadota</taxon>
        <taxon>Gammaproteobacteria</taxon>
        <taxon>Lysobacterales</taxon>
        <taxon>Lysobacteraceae</taxon>
        <taxon>Xanthomonas</taxon>
    </lineage>
</organism>
<keyword evidence="1" id="KW-0812">Transmembrane</keyword>
<evidence type="ECO:0000256" key="1">
    <source>
        <dbReference type="SAM" id="Phobius"/>
    </source>
</evidence>
<accession>G7TI37</accession>
<sequence length="207" mass="22603">MLGLSWTGWGLVLIGLGLMTGYVAMRLQDTPTEEWAAKSIWGVADADVKWRSPQREQEELNKLLMGIRVEFEYSTEWIKSLGASAAADTPGVVGEDAPRILSKTVTTRLWMPQELRAHLSYMLAVVLAVVLADLKGVSTTVYAYSNGQGKTLARLAHVDEARLQSEADVVVIEIGVDGSLYRSAQLEVTIGESSGERQVLVQQLLNG</sequence>
<dbReference type="KEGG" id="xor:XOC_1374"/>
<keyword evidence="1" id="KW-0472">Membrane</keyword>
<reference evidence="2 3" key="1">
    <citation type="journal article" date="2011" name="J. Bacteriol.">
        <title>Two new complete genome sequences offer insight into host and tissue specificity of plant pathogenic Xanthomonas spp.</title>
        <authorList>
            <person name="Bogdanove A.J."/>
            <person name="Koebnik R."/>
            <person name="Lu H."/>
            <person name="Furutani A."/>
            <person name="Angiuoli S.V."/>
            <person name="Patil P.B."/>
            <person name="Van Sluys M.A."/>
            <person name="Ryan R.P."/>
            <person name="Meyer D.F."/>
            <person name="Han S.W."/>
            <person name="Aparna G."/>
            <person name="Rajaram M."/>
            <person name="Delcher A.L."/>
            <person name="Phillippy A.M."/>
            <person name="Puiu D."/>
            <person name="Schatz M.C."/>
            <person name="Shumway M."/>
            <person name="Sommer D.D."/>
            <person name="Trapnell C."/>
            <person name="Benahmed F."/>
            <person name="Dimitrov G."/>
            <person name="Madupu R."/>
            <person name="Radune D."/>
            <person name="Sullivan S."/>
            <person name="Jha G."/>
            <person name="Ishihara H."/>
            <person name="Lee S.W."/>
            <person name="Pandey A."/>
            <person name="Sharma V."/>
            <person name="Sriariyanun M."/>
            <person name="Szurek B."/>
            <person name="Vera-Cruz C.M."/>
            <person name="Dorman K.S."/>
            <person name="Ronald P.C."/>
            <person name="Verdier V."/>
            <person name="Dow J.M."/>
            <person name="Sonti R.V."/>
            <person name="Tsuge S."/>
            <person name="Brendel V.P."/>
            <person name="Rabinowicz P.D."/>
            <person name="Leach J.E."/>
            <person name="White F.F."/>
            <person name="Salzberg S.L."/>
        </authorList>
    </citation>
    <scope>NUCLEOTIDE SEQUENCE [LARGE SCALE GENOMIC DNA]</scope>
    <source>
        <strain evidence="2 3">BLS256</strain>
    </source>
</reference>
<feature type="transmembrane region" description="Helical" evidence="1">
    <location>
        <begin position="6"/>
        <end position="25"/>
    </location>
</feature>
<proteinExistence type="predicted"/>
<evidence type="ECO:0000313" key="2">
    <source>
        <dbReference type="EMBL" id="AEQ95557.1"/>
    </source>
</evidence>
<dbReference type="Proteomes" id="UP000008851">
    <property type="component" value="Chromosome"/>
</dbReference>
<dbReference type="HOGENOM" id="CLU_1354156_0_0_6"/>
<keyword evidence="1" id="KW-1133">Transmembrane helix</keyword>
<evidence type="ECO:0000313" key="3">
    <source>
        <dbReference type="Proteomes" id="UP000008851"/>
    </source>
</evidence>